<dbReference type="SMART" id="SM00848">
    <property type="entry name" value="Inhibitor_I29"/>
    <property type="match status" value="1"/>
</dbReference>
<name>A0A6C0I7Q2_9ZZZZ</name>
<dbReference type="PRINTS" id="PR00705">
    <property type="entry name" value="PAPAIN"/>
</dbReference>
<dbReference type="PANTHER" id="PTHR12411">
    <property type="entry name" value="CYSTEINE PROTEASE FAMILY C1-RELATED"/>
    <property type="match status" value="1"/>
</dbReference>
<dbReference type="FunFam" id="3.90.70.10:FF:000039">
    <property type="entry name" value="Cysteine proteinase 2, putative"/>
    <property type="match status" value="1"/>
</dbReference>
<dbReference type="CDD" id="cd02248">
    <property type="entry name" value="Peptidase_C1A"/>
    <property type="match status" value="1"/>
</dbReference>
<dbReference type="GO" id="GO:0008234">
    <property type="term" value="F:cysteine-type peptidase activity"/>
    <property type="evidence" value="ECO:0007669"/>
    <property type="project" value="InterPro"/>
</dbReference>
<dbReference type="SMART" id="SM00645">
    <property type="entry name" value="Pept_C1"/>
    <property type="match status" value="1"/>
</dbReference>
<evidence type="ECO:0000256" key="2">
    <source>
        <dbReference type="ARBA" id="ARBA00023157"/>
    </source>
</evidence>
<dbReference type="InterPro" id="IPR038765">
    <property type="entry name" value="Papain-like_cys_pep_sf"/>
</dbReference>
<evidence type="ECO:0000259" key="4">
    <source>
        <dbReference type="SMART" id="SM00848"/>
    </source>
</evidence>
<protein>
    <recommendedName>
        <fullName evidence="6">Peptidase C1A papain C-terminal domain-containing protein</fullName>
    </recommendedName>
</protein>
<dbReference type="InterPro" id="IPR000668">
    <property type="entry name" value="Peptidase_C1A_C"/>
</dbReference>
<evidence type="ECO:0008006" key="6">
    <source>
        <dbReference type="Google" id="ProtNLM"/>
    </source>
</evidence>
<dbReference type="Pfam" id="PF00112">
    <property type="entry name" value="Peptidase_C1"/>
    <property type="match status" value="1"/>
</dbReference>
<proteinExistence type="inferred from homology"/>
<feature type="domain" description="Cathepsin propeptide inhibitor" evidence="4">
    <location>
        <begin position="38"/>
        <end position="95"/>
    </location>
</feature>
<dbReference type="PROSITE" id="PS00640">
    <property type="entry name" value="THIOL_PROTEASE_ASN"/>
    <property type="match status" value="1"/>
</dbReference>
<dbReference type="PROSITE" id="PS00139">
    <property type="entry name" value="THIOL_PROTEASE_CYS"/>
    <property type="match status" value="1"/>
</dbReference>
<dbReference type="GO" id="GO:0006508">
    <property type="term" value="P:proteolysis"/>
    <property type="evidence" value="ECO:0007669"/>
    <property type="project" value="InterPro"/>
</dbReference>
<evidence type="ECO:0000313" key="5">
    <source>
        <dbReference type="EMBL" id="QHT89021.1"/>
    </source>
</evidence>
<sequence length="343" mass="36995">MMQYILLLTFAASVLSQSNLRGNVGSVDGDHVFEWKEFTNFQERFSKKYSTLEEMEERFSVFRENFRAIRQHNSDLSQNFTMGVNQFTDLSPSEFKATYVSGLKAAPVQASGCKSFSSGASSAPETVDWRLHNAVTPVKDQGQCGSCWTFSASGAMEGAWSISKGSLVSLSEQELVDCAGLKYGSMGCNGGQMDGAFKYAIDNGMCTETAYPYTSGVTKTAGTCHSCSAVDHFTSCSDVKANDQLSLKAAVAQQPVSIAISADTKYFQSYSSGVLTSSSCYTSLDHGVLTVGYGSENGQKYWLVKNSWGTSWGDQGYVKIARSDSTNDPGICGIAMTPSFPSV</sequence>
<comment type="similarity">
    <text evidence="1">Belongs to the peptidase C1 family.</text>
</comment>
<dbReference type="InterPro" id="IPR013128">
    <property type="entry name" value="Peptidase_C1A"/>
</dbReference>
<dbReference type="AlphaFoldDB" id="A0A6C0I7Q2"/>
<feature type="domain" description="Peptidase C1A papain C-terminal" evidence="3">
    <location>
        <begin position="123"/>
        <end position="342"/>
    </location>
</feature>
<dbReference type="InterPro" id="IPR000169">
    <property type="entry name" value="Pept_cys_AS"/>
</dbReference>
<evidence type="ECO:0000259" key="3">
    <source>
        <dbReference type="SMART" id="SM00645"/>
    </source>
</evidence>
<dbReference type="EMBL" id="MN740131">
    <property type="protein sequence ID" value="QHT89021.1"/>
    <property type="molecule type" value="Genomic_DNA"/>
</dbReference>
<organism evidence="5">
    <name type="scientific">viral metagenome</name>
    <dbReference type="NCBI Taxonomy" id="1070528"/>
    <lineage>
        <taxon>unclassified sequences</taxon>
        <taxon>metagenomes</taxon>
        <taxon>organismal metagenomes</taxon>
    </lineage>
</organism>
<dbReference type="InterPro" id="IPR013201">
    <property type="entry name" value="Prot_inhib_I29"/>
</dbReference>
<keyword evidence="2" id="KW-1015">Disulfide bond</keyword>
<dbReference type="InterPro" id="IPR025661">
    <property type="entry name" value="Pept_asp_AS"/>
</dbReference>
<dbReference type="SUPFAM" id="SSF54001">
    <property type="entry name" value="Cysteine proteinases"/>
    <property type="match status" value="1"/>
</dbReference>
<dbReference type="InterPro" id="IPR025660">
    <property type="entry name" value="Pept_his_AS"/>
</dbReference>
<dbReference type="Pfam" id="PF08246">
    <property type="entry name" value="Inhibitor_I29"/>
    <property type="match status" value="1"/>
</dbReference>
<dbReference type="InterPro" id="IPR039417">
    <property type="entry name" value="Peptidase_C1A_papain-like"/>
</dbReference>
<evidence type="ECO:0000256" key="1">
    <source>
        <dbReference type="ARBA" id="ARBA00008455"/>
    </source>
</evidence>
<dbReference type="PROSITE" id="PS00639">
    <property type="entry name" value="THIOL_PROTEASE_HIS"/>
    <property type="match status" value="1"/>
</dbReference>
<accession>A0A6C0I7Q2</accession>
<dbReference type="Gene3D" id="3.90.70.10">
    <property type="entry name" value="Cysteine proteinases"/>
    <property type="match status" value="1"/>
</dbReference>
<reference evidence="5" key="1">
    <citation type="journal article" date="2020" name="Nature">
        <title>Giant virus diversity and host interactions through global metagenomics.</title>
        <authorList>
            <person name="Schulz F."/>
            <person name="Roux S."/>
            <person name="Paez-Espino D."/>
            <person name="Jungbluth S."/>
            <person name="Walsh D.A."/>
            <person name="Denef V.J."/>
            <person name="McMahon K.D."/>
            <person name="Konstantinidis K.T."/>
            <person name="Eloe-Fadrosh E.A."/>
            <person name="Kyrpides N.C."/>
            <person name="Woyke T."/>
        </authorList>
    </citation>
    <scope>NUCLEOTIDE SEQUENCE</scope>
    <source>
        <strain evidence="5">GVMAG-M-3300023184-51</strain>
    </source>
</reference>